<dbReference type="eggNOG" id="ENOG502RI16">
    <property type="taxonomic scope" value="Eukaryota"/>
</dbReference>
<feature type="region of interest" description="Disordered" evidence="1">
    <location>
        <begin position="1"/>
        <end position="21"/>
    </location>
</feature>
<evidence type="ECO:0000313" key="2">
    <source>
        <dbReference type="EMBL" id="EME80777.1"/>
    </source>
</evidence>
<gene>
    <name evidence="2" type="ORF">MYCFIDRAFT_61870</name>
</gene>
<keyword evidence="3" id="KW-1185">Reference proteome</keyword>
<name>M3ATJ3_PSEFD</name>
<sequence length="203" mass="22839">MSSRTPTPEPQPQQQYPGDDILPDAQIIHDQKRTIKAPASEIFPWLRQLGKGRGGWYLPSKFEKILPPNLRASRVIDERWQGMVEGDKIPDYGFSKHDYFLVKKVEINRSIVFLSSRGGFVYTWALLLQELNGSDPEPETLVHLRLRGRVQATGWKQKALVKGGEVLDAAAAAPLLSGIADRCEKKVERPAAKLEKAEKRRSG</sequence>
<proteinExistence type="predicted"/>
<dbReference type="OrthoDB" id="4151284at2759"/>
<dbReference type="KEGG" id="pfj:MYCFIDRAFT_61870"/>
<protein>
    <submittedName>
        <fullName evidence="2">Uncharacterized protein</fullName>
    </submittedName>
</protein>
<dbReference type="VEuPathDB" id="FungiDB:MYCFIDRAFT_61870"/>
<dbReference type="EMBL" id="KB446560">
    <property type="protein sequence ID" value="EME80777.1"/>
    <property type="molecule type" value="Genomic_DNA"/>
</dbReference>
<accession>M3ATJ3</accession>
<dbReference type="AlphaFoldDB" id="M3ATJ3"/>
<evidence type="ECO:0000313" key="3">
    <source>
        <dbReference type="Proteomes" id="UP000016932"/>
    </source>
</evidence>
<dbReference type="RefSeq" id="XP_007928045.1">
    <property type="nucleotide sequence ID" value="XM_007929854.1"/>
</dbReference>
<reference evidence="2 3" key="1">
    <citation type="journal article" date="2012" name="PLoS Pathog.">
        <title>Diverse lifestyles and strategies of plant pathogenesis encoded in the genomes of eighteen Dothideomycetes fungi.</title>
        <authorList>
            <person name="Ohm R.A."/>
            <person name="Feau N."/>
            <person name="Henrissat B."/>
            <person name="Schoch C.L."/>
            <person name="Horwitz B.A."/>
            <person name="Barry K.W."/>
            <person name="Condon B.J."/>
            <person name="Copeland A.C."/>
            <person name="Dhillon B."/>
            <person name="Glaser F."/>
            <person name="Hesse C.N."/>
            <person name="Kosti I."/>
            <person name="LaButti K."/>
            <person name="Lindquist E.A."/>
            <person name="Lucas S."/>
            <person name="Salamov A.A."/>
            <person name="Bradshaw R.E."/>
            <person name="Ciuffetti L."/>
            <person name="Hamelin R.C."/>
            <person name="Kema G.H.J."/>
            <person name="Lawrence C."/>
            <person name="Scott J.A."/>
            <person name="Spatafora J.W."/>
            <person name="Turgeon B.G."/>
            <person name="de Wit P.J.G.M."/>
            <person name="Zhong S."/>
            <person name="Goodwin S.B."/>
            <person name="Grigoriev I.V."/>
        </authorList>
    </citation>
    <scope>NUCLEOTIDE SEQUENCE [LARGE SCALE GENOMIC DNA]</scope>
    <source>
        <strain evidence="2 3">CIRAD86</strain>
    </source>
</reference>
<evidence type="ECO:0000256" key="1">
    <source>
        <dbReference type="SAM" id="MobiDB-lite"/>
    </source>
</evidence>
<dbReference type="Proteomes" id="UP000016932">
    <property type="component" value="Unassembled WGS sequence"/>
</dbReference>
<organism evidence="2 3">
    <name type="scientific">Pseudocercospora fijiensis (strain CIRAD86)</name>
    <name type="common">Black leaf streak disease fungus</name>
    <name type="synonym">Mycosphaerella fijiensis</name>
    <dbReference type="NCBI Taxonomy" id="383855"/>
    <lineage>
        <taxon>Eukaryota</taxon>
        <taxon>Fungi</taxon>
        <taxon>Dikarya</taxon>
        <taxon>Ascomycota</taxon>
        <taxon>Pezizomycotina</taxon>
        <taxon>Dothideomycetes</taxon>
        <taxon>Dothideomycetidae</taxon>
        <taxon>Mycosphaerellales</taxon>
        <taxon>Mycosphaerellaceae</taxon>
        <taxon>Pseudocercospora</taxon>
    </lineage>
</organism>
<dbReference type="GeneID" id="19340671"/>
<dbReference type="HOGENOM" id="CLU_099837_1_0_1"/>